<comment type="similarity">
    <text evidence="1">Belongs to the PRAME family. LRRC14 subfamily.</text>
</comment>
<dbReference type="Proteomes" id="UP000275408">
    <property type="component" value="Unassembled WGS sequence"/>
</dbReference>
<dbReference type="OrthoDB" id="6479713at2759"/>
<evidence type="ECO:0000313" key="4">
    <source>
        <dbReference type="EMBL" id="RMX61213.1"/>
    </source>
</evidence>
<protein>
    <recommendedName>
        <fullName evidence="2">Leucine-rich repeat-containing protein 14</fullName>
    </recommendedName>
</protein>
<comment type="caution">
    <text evidence="4">The sequence shown here is derived from an EMBL/GenBank/DDBJ whole genome shotgun (WGS) entry which is preliminary data.</text>
</comment>
<keyword evidence="3" id="KW-0677">Repeat</keyword>
<dbReference type="AlphaFoldDB" id="A0A3M6V5F9"/>
<dbReference type="PANTHER" id="PTHR14224">
    <property type="entry name" value="SIMILAR TO PREFERENTIALLY EXPRESSED ANTIGEN IN MELANOMA-LIKE 3"/>
    <property type="match status" value="1"/>
</dbReference>
<evidence type="ECO:0000256" key="3">
    <source>
        <dbReference type="ARBA" id="ARBA00022737"/>
    </source>
</evidence>
<keyword evidence="5" id="KW-1185">Reference proteome</keyword>
<dbReference type="InterPro" id="IPR032675">
    <property type="entry name" value="LRR_dom_sf"/>
</dbReference>
<organism evidence="4 5">
    <name type="scientific">Pocillopora damicornis</name>
    <name type="common">Cauliflower coral</name>
    <name type="synonym">Millepora damicornis</name>
    <dbReference type="NCBI Taxonomy" id="46731"/>
    <lineage>
        <taxon>Eukaryota</taxon>
        <taxon>Metazoa</taxon>
        <taxon>Cnidaria</taxon>
        <taxon>Anthozoa</taxon>
        <taxon>Hexacorallia</taxon>
        <taxon>Scleractinia</taxon>
        <taxon>Astrocoeniina</taxon>
        <taxon>Pocilloporidae</taxon>
        <taxon>Pocillopora</taxon>
    </lineage>
</organism>
<gene>
    <name evidence="4" type="ORF">pdam_00005647</name>
</gene>
<evidence type="ECO:0000256" key="1">
    <source>
        <dbReference type="ARBA" id="ARBA00009552"/>
    </source>
</evidence>
<name>A0A3M6V5F9_POCDA</name>
<accession>A0A3M6V5F9</accession>
<sequence length="370" mass="40641">MAELKAPESCGSLRSLCIKIVLHYPKLAEKGFSLLPFEVIQAILDASVHNRSIGLIQQVLKFWPSPVAVLSGVSSTSRDEEFVARAVVEYISKRDEADKVQVIDLRQRNIGFLGSTVLCRAVIAANKDSTLAEVANGTPFNVAIHLKPVLAVYADICVNYSNPETVLKALETKNGFVQLCISAFSAVELGDHRLSGLLRVLNSDHLVVLDLSYNGLAYYDNVSVDLSSIFQEMQKFTKLRALALSYNSLGESHLMNLCKVLEKFPCLVSLDLNGNYVGGCIRLLLNSVNQPLKCLRLENGRICDSGIRSIACSKHSTQLTELDISFNCLSSECLPDLLFILEASKNTLQSLNVSGNEVETVLDLNWQTIC</sequence>
<evidence type="ECO:0000256" key="2">
    <source>
        <dbReference type="ARBA" id="ARBA00014228"/>
    </source>
</evidence>
<dbReference type="InterPro" id="IPR050694">
    <property type="entry name" value="LRRC14/PRAME"/>
</dbReference>
<dbReference type="STRING" id="46731.A0A3M6V5F9"/>
<dbReference type="InterPro" id="IPR001611">
    <property type="entry name" value="Leu-rich_rpt"/>
</dbReference>
<dbReference type="SUPFAM" id="SSF52047">
    <property type="entry name" value="RNI-like"/>
    <property type="match status" value="1"/>
</dbReference>
<dbReference type="Pfam" id="PF13516">
    <property type="entry name" value="LRR_6"/>
    <property type="match status" value="2"/>
</dbReference>
<dbReference type="EMBL" id="RCHS01000074">
    <property type="protein sequence ID" value="RMX61213.1"/>
    <property type="molecule type" value="Genomic_DNA"/>
</dbReference>
<proteinExistence type="inferred from homology"/>
<reference evidence="4 5" key="1">
    <citation type="journal article" date="2018" name="Sci. Rep.">
        <title>Comparative analysis of the Pocillopora damicornis genome highlights role of immune system in coral evolution.</title>
        <authorList>
            <person name="Cunning R."/>
            <person name="Bay R.A."/>
            <person name="Gillette P."/>
            <person name="Baker A.C."/>
            <person name="Traylor-Knowles N."/>
        </authorList>
    </citation>
    <scope>NUCLEOTIDE SEQUENCE [LARGE SCALE GENOMIC DNA]</scope>
    <source>
        <strain evidence="4">RSMAS</strain>
        <tissue evidence="4">Whole animal</tissue>
    </source>
</reference>
<evidence type="ECO:0000313" key="5">
    <source>
        <dbReference type="Proteomes" id="UP000275408"/>
    </source>
</evidence>
<dbReference type="Gene3D" id="3.80.10.10">
    <property type="entry name" value="Ribonuclease Inhibitor"/>
    <property type="match status" value="1"/>
</dbReference>